<keyword evidence="3" id="KW-0645">Protease</keyword>
<dbReference type="EMBL" id="CP113517">
    <property type="protein sequence ID" value="WAR45146.1"/>
    <property type="molecule type" value="Genomic_DNA"/>
</dbReference>
<reference evidence="3" key="1">
    <citation type="submission" date="2022-11" db="EMBL/GenBank/DDBJ databases">
        <title>Methylomonas rapida sp. nov., Carotenoid-Producing Obligate Methanotrophs with High Growth Characteristics and Biotechnological Potential.</title>
        <authorList>
            <person name="Tikhonova E.N."/>
            <person name="Suleimanov R.Z."/>
            <person name="Miroshnikov K."/>
            <person name="Oshkin I.Y."/>
            <person name="Belova S.E."/>
            <person name="Danilova O.V."/>
            <person name="Ashikhmin A."/>
            <person name="Konopkin A."/>
            <person name="But S.Y."/>
            <person name="Khmelenina V.N."/>
            <person name="Kuznetsov N."/>
            <person name="Pimenov N.V."/>
            <person name="Dedysh S.N."/>
        </authorList>
    </citation>
    <scope>NUCLEOTIDE SEQUENCE</scope>
    <source>
        <strain evidence="3">MP1</strain>
    </source>
</reference>
<dbReference type="InterPro" id="IPR003675">
    <property type="entry name" value="Rce1/LyrA-like_dom"/>
</dbReference>
<proteinExistence type="predicted"/>
<keyword evidence="3" id="KW-0378">Hydrolase</keyword>
<feature type="domain" description="CAAX prenyl protease 2/Lysostaphin resistance protein A-like" evidence="2">
    <location>
        <begin position="87"/>
        <end position="176"/>
    </location>
</feature>
<dbReference type="RefSeq" id="WP_269022200.1">
    <property type="nucleotide sequence ID" value="NZ_CP113517.1"/>
</dbReference>
<dbReference type="PANTHER" id="PTHR43592">
    <property type="entry name" value="CAAX AMINO TERMINAL PROTEASE"/>
    <property type="match status" value="1"/>
</dbReference>
<dbReference type="PANTHER" id="PTHR43592:SF15">
    <property type="entry name" value="CAAX AMINO TERMINAL PROTEASE FAMILY PROTEIN"/>
    <property type="match status" value="1"/>
</dbReference>
<dbReference type="GO" id="GO:0008237">
    <property type="term" value="F:metallopeptidase activity"/>
    <property type="evidence" value="ECO:0007669"/>
    <property type="project" value="UniProtKB-KW"/>
</dbReference>
<keyword evidence="1" id="KW-0812">Transmembrane</keyword>
<keyword evidence="4" id="KW-1185">Reference proteome</keyword>
<dbReference type="Proteomes" id="UP001162780">
    <property type="component" value="Chromosome"/>
</dbReference>
<protein>
    <submittedName>
        <fullName evidence="3">CPBP family intramembrane metalloprotease</fullName>
    </submittedName>
</protein>
<gene>
    <name evidence="3" type="ORF">NM686_001160</name>
</gene>
<name>A0ABY7GKW3_9GAMM</name>
<keyword evidence="3" id="KW-0482">Metalloprotease</keyword>
<feature type="transmembrane region" description="Helical" evidence="1">
    <location>
        <begin position="121"/>
        <end position="151"/>
    </location>
</feature>
<evidence type="ECO:0000259" key="2">
    <source>
        <dbReference type="Pfam" id="PF02517"/>
    </source>
</evidence>
<evidence type="ECO:0000313" key="4">
    <source>
        <dbReference type="Proteomes" id="UP001162780"/>
    </source>
</evidence>
<feature type="transmembrane region" description="Helical" evidence="1">
    <location>
        <begin position="163"/>
        <end position="182"/>
    </location>
</feature>
<feature type="transmembrane region" description="Helical" evidence="1">
    <location>
        <begin position="41"/>
        <end position="59"/>
    </location>
</feature>
<evidence type="ECO:0000256" key="1">
    <source>
        <dbReference type="SAM" id="Phobius"/>
    </source>
</evidence>
<evidence type="ECO:0000313" key="3">
    <source>
        <dbReference type="EMBL" id="WAR45146.1"/>
    </source>
</evidence>
<feature type="transmembrane region" description="Helical" evidence="1">
    <location>
        <begin position="6"/>
        <end position="29"/>
    </location>
</feature>
<dbReference type="Pfam" id="PF02517">
    <property type="entry name" value="Rce1-like"/>
    <property type="match status" value="1"/>
</dbReference>
<keyword evidence="1" id="KW-1133">Transmembrane helix</keyword>
<keyword evidence="1" id="KW-0472">Membrane</keyword>
<organism evidence="3 4">
    <name type="scientific">Methylomonas rapida</name>
    <dbReference type="NCBI Taxonomy" id="2963939"/>
    <lineage>
        <taxon>Bacteria</taxon>
        <taxon>Pseudomonadati</taxon>
        <taxon>Pseudomonadota</taxon>
        <taxon>Gammaproteobacteria</taxon>
        <taxon>Methylococcales</taxon>
        <taxon>Methylococcaceae</taxon>
        <taxon>Methylomonas</taxon>
    </lineage>
</organism>
<accession>A0ABY7GKW3</accession>
<sequence length="202" mass="22669">MPDSFFRAACYFESALTLVAIVLGWLLNVDPFTDLTFNEQSLANGLLLTLPLVLLFFAMQQLPYVPLQHIRTLLLETLGARLHRCHWTDLLILAAIAGFSEEALFRGVLQPWLENITSLTAGLILSNVVFALVHAVTPLYAALAMLMGLYLGMSLDYGGERNLLTPIVIHALYDFIAFTVILRDYRNHLSRNRHAHTDSTNQ</sequence>